<dbReference type="EMBL" id="CM042044">
    <property type="protein sequence ID" value="KAI3687023.1"/>
    <property type="molecule type" value="Genomic_DNA"/>
</dbReference>
<reference evidence="2" key="1">
    <citation type="journal article" date="2022" name="Mol. Ecol. Resour.">
        <title>The genomes of chicory, endive, great burdock and yacon provide insights into Asteraceae palaeo-polyploidization history and plant inulin production.</title>
        <authorList>
            <person name="Fan W."/>
            <person name="Wang S."/>
            <person name="Wang H."/>
            <person name="Wang A."/>
            <person name="Jiang F."/>
            <person name="Liu H."/>
            <person name="Zhao H."/>
            <person name="Xu D."/>
            <person name="Zhang Y."/>
        </authorList>
    </citation>
    <scope>NUCLEOTIDE SEQUENCE [LARGE SCALE GENOMIC DNA]</scope>
    <source>
        <strain evidence="2">cv. Yunnan</strain>
    </source>
</reference>
<accession>A0ACB8YP02</accession>
<evidence type="ECO:0000313" key="1">
    <source>
        <dbReference type="EMBL" id="KAI3687023.1"/>
    </source>
</evidence>
<protein>
    <submittedName>
        <fullName evidence="1">Uncharacterized protein</fullName>
    </submittedName>
</protein>
<proteinExistence type="predicted"/>
<name>A0ACB8YP02_9ASTR</name>
<organism evidence="1 2">
    <name type="scientific">Smallanthus sonchifolius</name>
    <dbReference type="NCBI Taxonomy" id="185202"/>
    <lineage>
        <taxon>Eukaryota</taxon>
        <taxon>Viridiplantae</taxon>
        <taxon>Streptophyta</taxon>
        <taxon>Embryophyta</taxon>
        <taxon>Tracheophyta</taxon>
        <taxon>Spermatophyta</taxon>
        <taxon>Magnoliopsida</taxon>
        <taxon>eudicotyledons</taxon>
        <taxon>Gunneridae</taxon>
        <taxon>Pentapetalae</taxon>
        <taxon>asterids</taxon>
        <taxon>campanulids</taxon>
        <taxon>Asterales</taxon>
        <taxon>Asteraceae</taxon>
        <taxon>Asteroideae</taxon>
        <taxon>Heliantheae alliance</taxon>
        <taxon>Millerieae</taxon>
        <taxon>Smallanthus</taxon>
    </lineage>
</organism>
<keyword evidence="2" id="KW-1185">Reference proteome</keyword>
<comment type="caution">
    <text evidence="1">The sequence shown here is derived from an EMBL/GenBank/DDBJ whole genome shotgun (WGS) entry which is preliminary data.</text>
</comment>
<dbReference type="Proteomes" id="UP001056120">
    <property type="component" value="Linkage Group LG27"/>
</dbReference>
<gene>
    <name evidence="1" type="ORF">L1987_80713</name>
</gene>
<sequence>MRAALLWTINDFPAYGYLSGWGTSGYKACPQNGLSSTIVKRFNRTKKNTCYFYEGSILNHQIFPRCNSLHSRIGLQSGPEMTAGKHRIVELQHLWDIPQDNNVEDLLEDVNLLREDIAEEIVENVDVLGSDGMVDDFIDDELNDSDHSMEDFASEFNVDNSDTDKSDNEIEDVESDDDDL</sequence>
<evidence type="ECO:0000313" key="2">
    <source>
        <dbReference type="Proteomes" id="UP001056120"/>
    </source>
</evidence>
<reference evidence="1 2" key="2">
    <citation type="journal article" date="2022" name="Mol. Ecol. Resour.">
        <title>The genomes of chicory, endive, great burdock and yacon provide insights into Asteraceae paleo-polyploidization history and plant inulin production.</title>
        <authorList>
            <person name="Fan W."/>
            <person name="Wang S."/>
            <person name="Wang H."/>
            <person name="Wang A."/>
            <person name="Jiang F."/>
            <person name="Liu H."/>
            <person name="Zhao H."/>
            <person name="Xu D."/>
            <person name="Zhang Y."/>
        </authorList>
    </citation>
    <scope>NUCLEOTIDE SEQUENCE [LARGE SCALE GENOMIC DNA]</scope>
    <source>
        <strain evidence="2">cv. Yunnan</strain>
        <tissue evidence="1">Leaves</tissue>
    </source>
</reference>